<name>A0A5B6YNT0_DAVIN</name>
<dbReference type="AlphaFoldDB" id="A0A5B6YNT0"/>
<gene>
    <name evidence="2" type="ORF">Din_002931</name>
</gene>
<dbReference type="PANTHER" id="PTHR34130:SF5">
    <property type="entry name" value="OS08G0243800 PROTEIN"/>
    <property type="match status" value="1"/>
</dbReference>
<dbReference type="EMBL" id="GHES01002931">
    <property type="protein sequence ID" value="MPA33490.1"/>
    <property type="molecule type" value="Transcribed_RNA"/>
</dbReference>
<sequence length="253" mass="28358">MESKPNMKDLDDDAEETLSLCDLPIYSTEAADWEDFSKEDQSFSSISSDQEDYFEFFSTEEFISSTTSCSSAHHQNSIIFCGKLIPYKEAAASIDTTQKLENTKQQPPRKRGLFRWKNLDSFNKPKTSKSNESSSVLPVSAGKCDKNYDFSVQRLSILASPTKSRWHLFMFGLARFPTEMDLSEMKNRQSRRRRQRSSTLFRSDGGDEKVAGGGGSRGKGLWGLIRSLGCGRGGGDYHANAVVKASLRSIPRE</sequence>
<reference evidence="2" key="1">
    <citation type="submission" date="2019-08" db="EMBL/GenBank/DDBJ databases">
        <title>Reference gene set and small RNA set construction with multiple tissues from Davidia involucrata Baill.</title>
        <authorList>
            <person name="Yang H."/>
            <person name="Zhou C."/>
            <person name="Li G."/>
            <person name="Wang J."/>
            <person name="Gao P."/>
            <person name="Wang M."/>
            <person name="Wang R."/>
            <person name="Zhao Y."/>
        </authorList>
    </citation>
    <scope>NUCLEOTIDE SEQUENCE</scope>
    <source>
        <tissue evidence="2">Mixed with DoveR01_LX</tissue>
    </source>
</reference>
<dbReference type="PANTHER" id="PTHR34130">
    <property type="entry name" value="OS08G0243800 PROTEIN"/>
    <property type="match status" value="1"/>
</dbReference>
<evidence type="ECO:0000313" key="2">
    <source>
        <dbReference type="EMBL" id="MPA33490.1"/>
    </source>
</evidence>
<protein>
    <submittedName>
        <fullName evidence="2">Uncharacterized protein</fullName>
    </submittedName>
</protein>
<evidence type="ECO:0000256" key="1">
    <source>
        <dbReference type="SAM" id="MobiDB-lite"/>
    </source>
</evidence>
<accession>A0A5B6YNT0</accession>
<organism evidence="2">
    <name type="scientific">Davidia involucrata</name>
    <name type="common">Dove tree</name>
    <dbReference type="NCBI Taxonomy" id="16924"/>
    <lineage>
        <taxon>Eukaryota</taxon>
        <taxon>Viridiplantae</taxon>
        <taxon>Streptophyta</taxon>
        <taxon>Embryophyta</taxon>
        <taxon>Tracheophyta</taxon>
        <taxon>Spermatophyta</taxon>
        <taxon>Magnoliopsida</taxon>
        <taxon>eudicotyledons</taxon>
        <taxon>Gunneridae</taxon>
        <taxon>Pentapetalae</taxon>
        <taxon>asterids</taxon>
        <taxon>Cornales</taxon>
        <taxon>Nyssaceae</taxon>
        <taxon>Davidia</taxon>
    </lineage>
</organism>
<feature type="region of interest" description="Disordered" evidence="1">
    <location>
        <begin position="184"/>
        <end position="216"/>
    </location>
</feature>
<proteinExistence type="predicted"/>